<comment type="subunit">
    <text evidence="14">Interacts with HYDIN.</text>
</comment>
<evidence type="ECO:0000313" key="19">
    <source>
        <dbReference type="EMBL" id="KAF6039323.1"/>
    </source>
</evidence>
<organism evidence="19 20">
    <name type="scientific">Bugula neritina</name>
    <name type="common">Brown bryozoan</name>
    <name type="synonym">Sertularia neritina</name>
    <dbReference type="NCBI Taxonomy" id="10212"/>
    <lineage>
        <taxon>Eukaryota</taxon>
        <taxon>Metazoa</taxon>
        <taxon>Spiralia</taxon>
        <taxon>Lophotrochozoa</taxon>
        <taxon>Bryozoa</taxon>
        <taxon>Gymnolaemata</taxon>
        <taxon>Cheilostomatida</taxon>
        <taxon>Flustrina</taxon>
        <taxon>Buguloidea</taxon>
        <taxon>Bugulidae</taxon>
        <taxon>Bugula</taxon>
    </lineage>
</organism>
<keyword evidence="2" id="KW-0963">Cytoplasm</keyword>
<evidence type="ECO:0000256" key="13">
    <source>
        <dbReference type="ARBA" id="ARBA00059553"/>
    </source>
</evidence>
<gene>
    <name evidence="19" type="ORF">EB796_002349</name>
</gene>
<evidence type="ECO:0000256" key="1">
    <source>
        <dbReference type="ARBA" id="ARBA00004611"/>
    </source>
</evidence>
<keyword evidence="4 16" id="KW-0493">Microtubule</keyword>
<evidence type="ECO:0000256" key="16">
    <source>
        <dbReference type="RuleBase" id="RU000394"/>
    </source>
</evidence>
<dbReference type="PANTHER" id="PTHR47968">
    <property type="entry name" value="CENTROMERE PROTEIN E"/>
    <property type="match status" value="1"/>
</dbReference>
<keyword evidence="3" id="KW-0597">Phosphoprotein</keyword>
<keyword evidence="20" id="KW-1185">Reference proteome</keyword>
<comment type="subcellular location">
    <subcellularLocation>
        <location evidence="1">Cytoplasm</location>
        <location evidence="1">Cytoskeleton</location>
        <location evidence="1">Flagellum axoneme</location>
    </subcellularLocation>
</comment>
<evidence type="ECO:0000313" key="20">
    <source>
        <dbReference type="Proteomes" id="UP000593567"/>
    </source>
</evidence>
<dbReference type="PANTHER" id="PTHR47968:SF62">
    <property type="entry name" value="KINESIN FAMILY MEMBER 5A"/>
    <property type="match status" value="1"/>
</dbReference>
<dbReference type="GO" id="GO:0007018">
    <property type="term" value="P:microtubule-based movement"/>
    <property type="evidence" value="ECO:0007669"/>
    <property type="project" value="InterPro"/>
</dbReference>
<keyword evidence="5 15" id="KW-0547">Nucleotide-binding</keyword>
<evidence type="ECO:0000256" key="14">
    <source>
        <dbReference type="ARBA" id="ARBA00063408"/>
    </source>
</evidence>
<dbReference type="InterPro" id="IPR001752">
    <property type="entry name" value="Kinesin_motor_dom"/>
</dbReference>
<evidence type="ECO:0000256" key="3">
    <source>
        <dbReference type="ARBA" id="ARBA00022553"/>
    </source>
</evidence>
<evidence type="ECO:0000256" key="11">
    <source>
        <dbReference type="ARBA" id="ARBA00023212"/>
    </source>
</evidence>
<comment type="similarity">
    <text evidence="15 16">Belongs to the TRAFAC class myosin-kinesin ATPase superfamily. Kinesin family.</text>
</comment>
<dbReference type="AlphaFoldDB" id="A0A7J7KMF5"/>
<keyword evidence="9" id="KW-0969">Cilium</keyword>
<reference evidence="19" key="1">
    <citation type="submission" date="2020-06" db="EMBL/GenBank/DDBJ databases">
        <title>Draft genome of Bugula neritina, a colonial animal packing powerful symbionts and potential medicines.</title>
        <authorList>
            <person name="Rayko M."/>
        </authorList>
    </citation>
    <scope>NUCLEOTIDE SEQUENCE [LARGE SCALE GENOMIC DNA]</scope>
    <source>
        <strain evidence="19">Kwan_BN1</strain>
    </source>
</reference>
<dbReference type="GO" id="GO:0005874">
    <property type="term" value="C:microtubule"/>
    <property type="evidence" value="ECO:0007669"/>
    <property type="project" value="UniProtKB-KW"/>
</dbReference>
<dbReference type="Gene3D" id="3.40.850.10">
    <property type="entry name" value="Kinesin motor domain"/>
    <property type="match status" value="1"/>
</dbReference>
<keyword evidence="11" id="KW-0206">Cytoskeleton</keyword>
<sequence>MSASRSKKVKVWVRTRPTTKFAHENIDLKADGKTINLHIKREERHGVVNNQILDWAFKMDGILHNSDQGEVFEKAARPLVSRCLSGYNGTMLCYGQTGAGKTFTMTGATENYKHRGLIPRSLQQLYKDIEEQTDYSINVRISYLEIYNEQMYDLLSPQPFLEKSGQMAIGEDENGVYVKGLTQHLAQTEEEALNLLFEGETNRVIAQHSLNAASSRSHCIFMLSVESRSRVMSSAVYTTSKLNFVDLAGSERLGKTLSEGKVKEEAMYINKSLSFLEQCVIALADRRRDHVPFRQSKLTHVLKDSIGGSCDTVLIANIWGEKEQLDETVSTLRFATRMMCVSSEPAVNEQVDPTLMVKKLEKDIVDLKRELAMHDTLNNRSMVTYDPLSEQQKFDIKQQVRKYISAELDEVDIINIRQIAGVYEAFREICQTMEADMEAKLREKFTLIDKTDPEQIREAQARGVNINDDGTLVGEPEGSGFGVGLAPSSAKAPDVAKDSTKGAKITKKKGKDRQSPAPTKTPPAGSGRAVDGRTPSPQTERKDGQPADKGDLETISPVTSVSPEKTAPTFQRPSTPPLRTQAFEDFKQEKGVK</sequence>
<comment type="caution">
    <text evidence="19">The sequence shown here is derived from an EMBL/GenBank/DDBJ whole genome shotgun (WGS) entry which is preliminary data.</text>
</comment>
<dbReference type="SMART" id="SM00129">
    <property type="entry name" value="KISc"/>
    <property type="match status" value="1"/>
</dbReference>
<dbReference type="Pfam" id="PF00225">
    <property type="entry name" value="Kinesin"/>
    <property type="match status" value="1"/>
</dbReference>
<dbReference type="SUPFAM" id="SSF52540">
    <property type="entry name" value="P-loop containing nucleoside triphosphate hydrolases"/>
    <property type="match status" value="1"/>
</dbReference>
<keyword evidence="12" id="KW-0966">Cell projection</keyword>
<keyword evidence="7" id="KW-0282">Flagellum</keyword>
<evidence type="ECO:0000256" key="8">
    <source>
        <dbReference type="ARBA" id="ARBA00023054"/>
    </source>
</evidence>
<evidence type="ECO:0000256" key="6">
    <source>
        <dbReference type="ARBA" id="ARBA00022840"/>
    </source>
</evidence>
<dbReference type="GO" id="GO:0005524">
    <property type="term" value="F:ATP binding"/>
    <property type="evidence" value="ECO:0007669"/>
    <property type="project" value="UniProtKB-UniRule"/>
</dbReference>
<keyword evidence="6 15" id="KW-0067">ATP-binding</keyword>
<evidence type="ECO:0000259" key="18">
    <source>
        <dbReference type="PROSITE" id="PS50067"/>
    </source>
</evidence>
<evidence type="ECO:0000256" key="5">
    <source>
        <dbReference type="ARBA" id="ARBA00022741"/>
    </source>
</evidence>
<dbReference type="PRINTS" id="PR00380">
    <property type="entry name" value="KINESINHEAVY"/>
</dbReference>
<feature type="compositionally biased region" description="Polar residues" evidence="17">
    <location>
        <begin position="556"/>
        <end position="573"/>
    </location>
</feature>
<keyword evidence="8" id="KW-0175">Coiled coil</keyword>
<evidence type="ECO:0000256" key="10">
    <source>
        <dbReference type="ARBA" id="ARBA00023175"/>
    </source>
</evidence>
<protein>
    <recommendedName>
        <fullName evidence="16">Kinesin-like protein</fullName>
    </recommendedName>
</protein>
<dbReference type="EMBL" id="VXIV02000274">
    <property type="protein sequence ID" value="KAF6039323.1"/>
    <property type="molecule type" value="Genomic_DNA"/>
</dbReference>
<keyword evidence="10 15" id="KW-0505">Motor protein</keyword>
<dbReference type="Proteomes" id="UP000593567">
    <property type="component" value="Unassembled WGS sequence"/>
</dbReference>
<comment type="function">
    <text evidence="13">Essential for normal male fertility and for progressive motility of spermatozoa.</text>
</comment>
<dbReference type="InterPro" id="IPR027417">
    <property type="entry name" value="P-loop_NTPase"/>
</dbReference>
<dbReference type="FunFam" id="3.40.850.10:FF:000040">
    <property type="entry name" value="Kinesin-like protein"/>
    <property type="match status" value="1"/>
</dbReference>
<evidence type="ECO:0000256" key="15">
    <source>
        <dbReference type="PROSITE-ProRule" id="PRU00283"/>
    </source>
</evidence>
<evidence type="ECO:0000256" key="4">
    <source>
        <dbReference type="ARBA" id="ARBA00022701"/>
    </source>
</evidence>
<evidence type="ECO:0000256" key="9">
    <source>
        <dbReference type="ARBA" id="ARBA00023069"/>
    </source>
</evidence>
<evidence type="ECO:0000256" key="12">
    <source>
        <dbReference type="ARBA" id="ARBA00023273"/>
    </source>
</evidence>
<feature type="compositionally biased region" description="Basic and acidic residues" evidence="17">
    <location>
        <begin position="582"/>
        <end position="593"/>
    </location>
</feature>
<dbReference type="PROSITE" id="PS00411">
    <property type="entry name" value="KINESIN_MOTOR_1"/>
    <property type="match status" value="1"/>
</dbReference>
<accession>A0A7J7KMF5</accession>
<name>A0A7J7KMF5_BUGNE</name>
<feature type="compositionally biased region" description="Basic and acidic residues" evidence="17">
    <location>
        <begin position="539"/>
        <end position="552"/>
    </location>
</feature>
<dbReference type="PROSITE" id="PS50067">
    <property type="entry name" value="KINESIN_MOTOR_2"/>
    <property type="match status" value="1"/>
</dbReference>
<feature type="domain" description="Kinesin motor" evidence="18">
    <location>
        <begin position="8"/>
        <end position="341"/>
    </location>
</feature>
<evidence type="ECO:0000256" key="7">
    <source>
        <dbReference type="ARBA" id="ARBA00022846"/>
    </source>
</evidence>
<dbReference type="OrthoDB" id="3176171at2759"/>
<feature type="region of interest" description="Disordered" evidence="17">
    <location>
        <begin position="467"/>
        <end position="593"/>
    </location>
</feature>
<dbReference type="InterPro" id="IPR036961">
    <property type="entry name" value="Kinesin_motor_dom_sf"/>
</dbReference>
<evidence type="ECO:0000256" key="2">
    <source>
        <dbReference type="ARBA" id="ARBA00022490"/>
    </source>
</evidence>
<feature type="binding site" evidence="15">
    <location>
        <begin position="95"/>
        <end position="102"/>
    </location>
    <ligand>
        <name>ATP</name>
        <dbReference type="ChEBI" id="CHEBI:30616"/>
    </ligand>
</feature>
<dbReference type="GO" id="GO:0008017">
    <property type="term" value="F:microtubule binding"/>
    <property type="evidence" value="ECO:0007669"/>
    <property type="project" value="InterPro"/>
</dbReference>
<dbReference type="InterPro" id="IPR019821">
    <property type="entry name" value="Kinesin_motor_CS"/>
</dbReference>
<dbReference type="InterPro" id="IPR027640">
    <property type="entry name" value="Kinesin-like_fam"/>
</dbReference>
<evidence type="ECO:0000256" key="17">
    <source>
        <dbReference type="SAM" id="MobiDB-lite"/>
    </source>
</evidence>
<proteinExistence type="inferred from homology"/>
<dbReference type="GO" id="GO:0003777">
    <property type="term" value="F:microtubule motor activity"/>
    <property type="evidence" value="ECO:0007669"/>
    <property type="project" value="InterPro"/>
</dbReference>